<reference evidence="2" key="2">
    <citation type="submission" date="2020-05" db="UniProtKB">
        <authorList>
            <consortium name="EnsemblMetazoa"/>
        </authorList>
    </citation>
    <scope>IDENTIFICATION</scope>
    <source>
        <strain evidence="2">FAR1</strain>
    </source>
</reference>
<proteinExistence type="predicted"/>
<reference evidence="3" key="1">
    <citation type="submission" date="2014-01" db="EMBL/GenBank/DDBJ databases">
        <title>The Genome Sequence of Anopheles farauti FAR1 (V2).</title>
        <authorList>
            <consortium name="The Broad Institute Genomics Platform"/>
            <person name="Neafsey D.E."/>
            <person name="Besansky N."/>
            <person name="Howell P."/>
            <person name="Walton C."/>
            <person name="Young S.K."/>
            <person name="Zeng Q."/>
            <person name="Gargeya S."/>
            <person name="Fitzgerald M."/>
            <person name="Haas B."/>
            <person name="Abouelleil A."/>
            <person name="Allen A.W."/>
            <person name="Alvarado L."/>
            <person name="Arachchi H.M."/>
            <person name="Berlin A.M."/>
            <person name="Chapman S.B."/>
            <person name="Gainer-Dewar J."/>
            <person name="Goldberg J."/>
            <person name="Griggs A."/>
            <person name="Gujja S."/>
            <person name="Hansen M."/>
            <person name="Howarth C."/>
            <person name="Imamovic A."/>
            <person name="Ireland A."/>
            <person name="Larimer J."/>
            <person name="McCowan C."/>
            <person name="Murphy C."/>
            <person name="Pearson M."/>
            <person name="Poon T.W."/>
            <person name="Priest M."/>
            <person name="Roberts A."/>
            <person name="Saif S."/>
            <person name="Shea T."/>
            <person name="Sisk P."/>
            <person name="Sykes S."/>
            <person name="Wortman J."/>
            <person name="Nusbaum C."/>
            <person name="Birren B."/>
        </authorList>
    </citation>
    <scope>NUCLEOTIDE SEQUENCE [LARGE SCALE GENOMIC DNA]</scope>
    <source>
        <strain evidence="3">FAR1</strain>
    </source>
</reference>
<evidence type="ECO:0000313" key="2">
    <source>
        <dbReference type="EnsemblMetazoa" id="AFAF001271-PA"/>
    </source>
</evidence>
<dbReference type="Proteomes" id="UP000075886">
    <property type="component" value="Unassembled WGS sequence"/>
</dbReference>
<evidence type="ECO:0000313" key="3">
    <source>
        <dbReference type="Proteomes" id="UP000075886"/>
    </source>
</evidence>
<organism evidence="2 3">
    <name type="scientific">Anopheles farauti</name>
    <dbReference type="NCBI Taxonomy" id="69004"/>
    <lineage>
        <taxon>Eukaryota</taxon>
        <taxon>Metazoa</taxon>
        <taxon>Ecdysozoa</taxon>
        <taxon>Arthropoda</taxon>
        <taxon>Hexapoda</taxon>
        <taxon>Insecta</taxon>
        <taxon>Pterygota</taxon>
        <taxon>Neoptera</taxon>
        <taxon>Endopterygota</taxon>
        <taxon>Diptera</taxon>
        <taxon>Nematocera</taxon>
        <taxon>Culicoidea</taxon>
        <taxon>Culicidae</taxon>
        <taxon>Anophelinae</taxon>
        <taxon>Anopheles</taxon>
    </lineage>
</organism>
<dbReference type="EnsemblMetazoa" id="AFAF001271-RA">
    <property type="protein sequence ID" value="AFAF001271-PA"/>
    <property type="gene ID" value="AFAF001271"/>
</dbReference>
<accession>A0A182Q1K5</accession>
<dbReference type="EMBL" id="AXCN02000649">
    <property type="status" value="NOT_ANNOTATED_CDS"/>
    <property type="molecule type" value="Genomic_DNA"/>
</dbReference>
<dbReference type="VEuPathDB" id="VectorBase:AFAF001271"/>
<dbReference type="InterPro" id="IPR036179">
    <property type="entry name" value="Ig-like_dom_sf"/>
</dbReference>
<dbReference type="SUPFAM" id="SSF48726">
    <property type="entry name" value="Immunoglobulin"/>
    <property type="match status" value="1"/>
</dbReference>
<dbReference type="AlphaFoldDB" id="A0A182Q1K5"/>
<keyword evidence="3" id="KW-1185">Reference proteome</keyword>
<sequence>MQCVVSPEHKNTSLLWHFSARNSNERQVLSNDSEDYSISLTSSGEVLFYRTISRRDAGDYQCCLGTICDSMNLIVLAAKDDRSTLSYTTDGTGALLDVPSDGTFAFAMFFAPFQGKVYVESEQSISFCDHFRNRSLTSLSCNETHTPTEVLYNVQNATILDSERFFVRAFFERRMEKIRLYVLIRGTRK</sequence>
<feature type="domain" description="Ig-like" evidence="1">
    <location>
        <begin position="1"/>
        <end position="62"/>
    </location>
</feature>
<dbReference type="InterPro" id="IPR007110">
    <property type="entry name" value="Ig-like_dom"/>
</dbReference>
<dbReference type="PROSITE" id="PS50835">
    <property type="entry name" value="IG_LIKE"/>
    <property type="match status" value="1"/>
</dbReference>
<protein>
    <recommendedName>
        <fullName evidence="1">Ig-like domain-containing protein</fullName>
    </recommendedName>
</protein>
<name>A0A182Q1K5_9DIPT</name>
<evidence type="ECO:0000259" key="1">
    <source>
        <dbReference type="PROSITE" id="PS50835"/>
    </source>
</evidence>